<sequence>MEVKEPDGVLSRNKRAFKIVPPVGGFSVQSSGYGARTGFSSHLGSSLEADIIITCVRRPAGFTM</sequence>
<evidence type="ECO:0000313" key="1">
    <source>
        <dbReference type="EMBL" id="CAL1296437.1"/>
    </source>
</evidence>
<organism evidence="1 2">
    <name type="scientific">Larinioides sclopetarius</name>
    <dbReference type="NCBI Taxonomy" id="280406"/>
    <lineage>
        <taxon>Eukaryota</taxon>
        <taxon>Metazoa</taxon>
        <taxon>Ecdysozoa</taxon>
        <taxon>Arthropoda</taxon>
        <taxon>Chelicerata</taxon>
        <taxon>Arachnida</taxon>
        <taxon>Araneae</taxon>
        <taxon>Araneomorphae</taxon>
        <taxon>Entelegynae</taxon>
        <taxon>Araneoidea</taxon>
        <taxon>Araneidae</taxon>
        <taxon>Larinioides</taxon>
    </lineage>
</organism>
<comment type="caution">
    <text evidence="1">The sequence shown here is derived from an EMBL/GenBank/DDBJ whole genome shotgun (WGS) entry which is preliminary data.</text>
</comment>
<protein>
    <submittedName>
        <fullName evidence="1">Uncharacterized protein</fullName>
    </submittedName>
</protein>
<dbReference type="Proteomes" id="UP001497382">
    <property type="component" value="Unassembled WGS sequence"/>
</dbReference>
<dbReference type="EMBL" id="CAXIEN010000396">
    <property type="protein sequence ID" value="CAL1296437.1"/>
    <property type="molecule type" value="Genomic_DNA"/>
</dbReference>
<proteinExistence type="predicted"/>
<evidence type="ECO:0000313" key="2">
    <source>
        <dbReference type="Proteomes" id="UP001497382"/>
    </source>
</evidence>
<name>A0AAV2BJN2_9ARAC</name>
<keyword evidence="2" id="KW-1185">Reference proteome</keyword>
<accession>A0AAV2BJN2</accession>
<gene>
    <name evidence="1" type="ORF">LARSCL_LOCUS19791</name>
</gene>
<reference evidence="1 2" key="1">
    <citation type="submission" date="2024-04" db="EMBL/GenBank/DDBJ databases">
        <authorList>
            <person name="Rising A."/>
            <person name="Reimegard J."/>
            <person name="Sonavane S."/>
            <person name="Akerstrom W."/>
            <person name="Nylinder S."/>
            <person name="Hedman E."/>
            <person name="Kallberg Y."/>
        </authorList>
    </citation>
    <scope>NUCLEOTIDE SEQUENCE [LARGE SCALE GENOMIC DNA]</scope>
</reference>
<dbReference type="AlphaFoldDB" id="A0AAV2BJN2"/>